<feature type="coiled-coil region" evidence="11">
    <location>
        <begin position="311"/>
        <end position="338"/>
    </location>
</feature>
<dbReference type="OrthoDB" id="9766715at2"/>
<evidence type="ECO:0000256" key="4">
    <source>
        <dbReference type="ARBA" id="ARBA00014159"/>
    </source>
</evidence>
<dbReference type="Proteomes" id="UP000267430">
    <property type="component" value="Unassembled WGS sequence"/>
</dbReference>
<comment type="catalytic activity">
    <reaction evidence="9 10">
        <text>N(6)-[(R)-lipoyl]-L-lysyl-[protein] + pyruvate + H(+) = N(6)-[(R)-S(8)-acetyldihydrolipoyl]-L-lysyl-[protein] + CO2</text>
        <dbReference type="Rhea" id="RHEA:19189"/>
        <dbReference type="Rhea" id="RHEA-COMP:10474"/>
        <dbReference type="Rhea" id="RHEA-COMP:10478"/>
        <dbReference type="ChEBI" id="CHEBI:15361"/>
        <dbReference type="ChEBI" id="CHEBI:15378"/>
        <dbReference type="ChEBI" id="CHEBI:16526"/>
        <dbReference type="ChEBI" id="CHEBI:83099"/>
        <dbReference type="ChEBI" id="CHEBI:83111"/>
        <dbReference type="EC" id="1.2.4.1"/>
    </reaction>
</comment>
<evidence type="ECO:0000256" key="1">
    <source>
        <dbReference type="ARBA" id="ARBA00001964"/>
    </source>
</evidence>
<keyword evidence="5 10" id="KW-0560">Oxidoreductase</keyword>
<dbReference type="SUPFAM" id="SSF52518">
    <property type="entry name" value="Thiamin diphosphate-binding fold (THDP-binding)"/>
    <property type="match status" value="1"/>
</dbReference>
<keyword evidence="11" id="KW-0175">Coiled coil</keyword>
<sequence length="371" mass="41524">MVSKTKKAQFDVKKQLETVADQYQTLQVLNEEGEVVNEAAMPELSDEQLQELMRRMVYTRILDQRSISLNRQGRLGFYAPTAGQEASQLASQFALEKEDFILPGYRDVPQLIWHGLPLSQAFLFSRGHFKGNQMPEGVNVISPQIIIGAQYVQAAGVALGMKKKGAKSVAITYTGDGGASQGDFYEGINFAGAFKAPAIFIVQNNRFAISTPVEKQSAAGTIAQKAAAAGIPGIQVDGMDPLAVYSAVKDARERAINGEGPTLIETLTYRYGPHTMAGDDPTRYRTTDLDNEWEQKDPLVRFRKFLEKKGIWNEEKENETIEKAKEDIKEAIKIADETPKQKVTDLMEIMYEEMPHNLKEQYEIYKEKESK</sequence>
<dbReference type="FunFam" id="3.40.50.970:FF:000023">
    <property type="entry name" value="Pyruvate dehydrogenase E1 component subunit alpha"/>
    <property type="match status" value="1"/>
</dbReference>
<evidence type="ECO:0000256" key="11">
    <source>
        <dbReference type="SAM" id="Coils"/>
    </source>
</evidence>
<dbReference type="Pfam" id="PF00676">
    <property type="entry name" value="E1_dh"/>
    <property type="match status" value="1"/>
</dbReference>
<dbReference type="InterPro" id="IPR029061">
    <property type="entry name" value="THDP-binding"/>
</dbReference>
<dbReference type="PANTHER" id="PTHR43380">
    <property type="entry name" value="2-OXOISOVALERATE DEHYDROGENASE SUBUNIT ALPHA, MITOCHONDRIAL"/>
    <property type="match status" value="1"/>
</dbReference>
<dbReference type="GO" id="GO:0009083">
    <property type="term" value="P:branched-chain amino acid catabolic process"/>
    <property type="evidence" value="ECO:0007669"/>
    <property type="project" value="TreeGrafter"/>
</dbReference>
<dbReference type="InterPro" id="IPR017596">
    <property type="entry name" value="PdhA/BkdA"/>
</dbReference>
<keyword evidence="6 10" id="KW-0786">Thiamine pyrophosphate</keyword>
<evidence type="ECO:0000313" key="14">
    <source>
        <dbReference type="Proteomes" id="UP000267430"/>
    </source>
</evidence>
<dbReference type="InterPro" id="IPR001017">
    <property type="entry name" value="DH_E1"/>
</dbReference>
<proteinExistence type="predicted"/>
<comment type="subunit">
    <text evidence="2 10">Heterodimer of an alpha and a beta chain.</text>
</comment>
<evidence type="ECO:0000256" key="6">
    <source>
        <dbReference type="ARBA" id="ARBA00023052"/>
    </source>
</evidence>
<comment type="caution">
    <text evidence="13">The sequence shown here is derived from an EMBL/GenBank/DDBJ whole genome shotgun (WGS) entry which is preliminary data.</text>
</comment>
<dbReference type="InterPro" id="IPR050771">
    <property type="entry name" value="Alpha-ketoacid_DH_E1_comp"/>
</dbReference>
<organism evidence="13 14">
    <name type="scientific">Peribacillus cavernae</name>
    <dbReference type="NCBI Taxonomy" id="1674310"/>
    <lineage>
        <taxon>Bacteria</taxon>
        <taxon>Bacillati</taxon>
        <taxon>Bacillota</taxon>
        <taxon>Bacilli</taxon>
        <taxon>Bacillales</taxon>
        <taxon>Bacillaceae</taxon>
        <taxon>Peribacillus</taxon>
    </lineage>
</organism>
<comment type="function">
    <text evidence="8 10">The pyruvate dehydrogenase complex catalyzes the overall conversion of pyruvate to acetyl-CoA and CO(2). It contains multiple copies of three enzymatic components: pyruvate dehydrogenase (E1), dihydrolipoamide acetyltransferase (E2) and lipoamide dehydrogenase (E3).</text>
</comment>
<dbReference type="EC" id="1.2.4.1" evidence="3 10"/>
<dbReference type="PANTHER" id="PTHR43380:SF1">
    <property type="entry name" value="2-OXOISOVALERATE DEHYDROGENASE SUBUNIT ALPHA, MITOCHONDRIAL"/>
    <property type="match status" value="1"/>
</dbReference>
<evidence type="ECO:0000256" key="2">
    <source>
        <dbReference type="ARBA" id="ARBA00011870"/>
    </source>
</evidence>
<dbReference type="GO" id="GO:0004739">
    <property type="term" value="F:pyruvate dehydrogenase (acetyl-transferring) activity"/>
    <property type="evidence" value="ECO:0007669"/>
    <property type="project" value="UniProtKB-UniRule"/>
</dbReference>
<dbReference type="RefSeq" id="WP_126864303.1">
    <property type="nucleotide sequence ID" value="NZ_JAUSTX010000001.1"/>
</dbReference>
<gene>
    <name evidence="13" type="primary">pdhA</name>
    <name evidence="13" type="ORF">ELQ35_08050</name>
</gene>
<reference evidence="13 14" key="1">
    <citation type="submission" date="2018-12" db="EMBL/GenBank/DDBJ databases">
        <title>Bacillus chawlae sp. nov., Bacillus glennii sp. nov., and Bacillus saganii sp. nov. Isolated from the Vehicle Assembly Building at Kennedy Space Center where the Viking Spacecraft were Assembled.</title>
        <authorList>
            <person name="Seuylemezian A."/>
            <person name="Vaishampayan P."/>
        </authorList>
    </citation>
    <scope>NUCLEOTIDE SEQUENCE [LARGE SCALE GENOMIC DNA]</scope>
    <source>
        <strain evidence="13 14">L5</strain>
    </source>
</reference>
<evidence type="ECO:0000256" key="3">
    <source>
        <dbReference type="ARBA" id="ARBA00012281"/>
    </source>
</evidence>
<comment type="cofactor">
    <cofactor evidence="1 10">
        <name>thiamine diphosphate</name>
        <dbReference type="ChEBI" id="CHEBI:58937"/>
    </cofactor>
</comment>
<protein>
    <recommendedName>
        <fullName evidence="4 10">Pyruvate dehydrogenase E1 component subunit alpha</fullName>
        <ecNumber evidence="3 10">1.2.4.1</ecNumber>
    </recommendedName>
</protein>
<evidence type="ECO:0000313" key="13">
    <source>
        <dbReference type="EMBL" id="RUQ30281.1"/>
    </source>
</evidence>
<evidence type="ECO:0000256" key="8">
    <source>
        <dbReference type="ARBA" id="ARBA00025211"/>
    </source>
</evidence>
<name>A0A3S0W0Y4_9BACI</name>
<dbReference type="Gene3D" id="3.40.50.970">
    <property type="match status" value="1"/>
</dbReference>
<dbReference type="CDD" id="cd02000">
    <property type="entry name" value="TPP_E1_PDC_ADC_BCADC"/>
    <property type="match status" value="1"/>
</dbReference>
<keyword evidence="7 10" id="KW-0670">Pyruvate</keyword>
<accession>A0A3S0W0Y4</accession>
<evidence type="ECO:0000256" key="10">
    <source>
        <dbReference type="RuleBase" id="RU366007"/>
    </source>
</evidence>
<dbReference type="AlphaFoldDB" id="A0A3S0W0Y4"/>
<evidence type="ECO:0000259" key="12">
    <source>
        <dbReference type="Pfam" id="PF00676"/>
    </source>
</evidence>
<evidence type="ECO:0000256" key="7">
    <source>
        <dbReference type="ARBA" id="ARBA00023317"/>
    </source>
</evidence>
<dbReference type="NCBIfam" id="TIGR03181">
    <property type="entry name" value="PDH_E1_alph_x"/>
    <property type="match status" value="1"/>
</dbReference>
<evidence type="ECO:0000256" key="9">
    <source>
        <dbReference type="ARBA" id="ARBA00051231"/>
    </source>
</evidence>
<dbReference type="EMBL" id="RYZZ01000007">
    <property type="protein sequence ID" value="RUQ30281.1"/>
    <property type="molecule type" value="Genomic_DNA"/>
</dbReference>
<keyword evidence="14" id="KW-1185">Reference proteome</keyword>
<evidence type="ECO:0000256" key="5">
    <source>
        <dbReference type="ARBA" id="ARBA00023002"/>
    </source>
</evidence>
<feature type="domain" description="Dehydrogenase E1 component" evidence="12">
    <location>
        <begin position="53"/>
        <end position="343"/>
    </location>
</feature>